<dbReference type="GO" id="GO:0015937">
    <property type="term" value="P:coenzyme A biosynthetic process"/>
    <property type="evidence" value="ECO:0007669"/>
    <property type="project" value="InterPro"/>
</dbReference>
<gene>
    <name evidence="8" type="ORF">HYH03_001367</name>
</gene>
<keyword evidence="6" id="KW-0464">Manganese</keyword>
<dbReference type="GO" id="GO:0046872">
    <property type="term" value="F:metal ion binding"/>
    <property type="evidence" value="ECO:0007669"/>
    <property type="project" value="UniProtKB-KW"/>
</dbReference>
<evidence type="ECO:0000256" key="2">
    <source>
        <dbReference type="ARBA" id="ARBA00001967"/>
    </source>
</evidence>
<dbReference type="InterPro" id="IPR002791">
    <property type="entry name" value="ARMT1-like_metal-bd"/>
</dbReference>
<keyword evidence="5" id="KW-0378">Hydrolase</keyword>
<feature type="domain" description="Damage-control phosphatase ARMT1-like metal-binding" evidence="7">
    <location>
        <begin position="38"/>
        <end position="351"/>
    </location>
</feature>
<dbReference type="PANTHER" id="PTHR12280">
    <property type="entry name" value="PANTOTHENATE KINASE"/>
    <property type="match status" value="1"/>
</dbReference>
<evidence type="ECO:0000256" key="5">
    <source>
        <dbReference type="ARBA" id="ARBA00022801"/>
    </source>
</evidence>
<dbReference type="OrthoDB" id="498611at2759"/>
<reference evidence="8" key="1">
    <citation type="journal article" date="2020" name="bioRxiv">
        <title>Comparative genomics of Chlamydomonas.</title>
        <authorList>
            <person name="Craig R.J."/>
            <person name="Hasan A.R."/>
            <person name="Ness R.W."/>
            <person name="Keightley P.D."/>
        </authorList>
    </citation>
    <scope>NUCLEOTIDE SEQUENCE</scope>
    <source>
        <strain evidence="8">CCAP 11/70</strain>
    </source>
</reference>
<dbReference type="GO" id="GO:0016787">
    <property type="term" value="F:hydrolase activity"/>
    <property type="evidence" value="ECO:0007669"/>
    <property type="project" value="UniProtKB-KW"/>
</dbReference>
<dbReference type="AlphaFoldDB" id="A0A835YMV7"/>
<dbReference type="Proteomes" id="UP000612055">
    <property type="component" value="Unassembled WGS sequence"/>
</dbReference>
<dbReference type="GO" id="GO:0004594">
    <property type="term" value="F:pantothenate kinase activity"/>
    <property type="evidence" value="ECO:0007669"/>
    <property type="project" value="TreeGrafter"/>
</dbReference>
<dbReference type="Pfam" id="PF01937">
    <property type="entry name" value="ARMT1-like_dom"/>
    <property type="match status" value="1"/>
</dbReference>
<dbReference type="Gene3D" id="1.10.285.20">
    <property type="entry name" value="Uncharacterised protein PF01937, DUF89, domain 2"/>
    <property type="match status" value="1"/>
</dbReference>
<proteinExistence type="predicted"/>
<evidence type="ECO:0000313" key="8">
    <source>
        <dbReference type="EMBL" id="KAG2500599.1"/>
    </source>
</evidence>
<dbReference type="Gene3D" id="1.20.1700.10">
    <property type="entry name" value="AF1104-like"/>
    <property type="match status" value="1"/>
</dbReference>
<dbReference type="GO" id="GO:0005829">
    <property type="term" value="C:cytosol"/>
    <property type="evidence" value="ECO:0007669"/>
    <property type="project" value="TreeGrafter"/>
</dbReference>
<keyword evidence="9" id="KW-1185">Reference proteome</keyword>
<dbReference type="EMBL" id="JAEHOE010000003">
    <property type="protein sequence ID" value="KAG2500599.1"/>
    <property type="molecule type" value="Genomic_DNA"/>
</dbReference>
<protein>
    <recommendedName>
        <fullName evidence="7">Damage-control phosphatase ARMT1-like metal-binding domain-containing protein</fullName>
    </recommendedName>
</protein>
<dbReference type="Gene3D" id="3.40.50.10880">
    <property type="entry name" value="Uncharacterised protein PF01937, DUF89, domain 3"/>
    <property type="match status" value="1"/>
</dbReference>
<comment type="cofactor">
    <cofactor evidence="2">
        <name>Ni(2+)</name>
        <dbReference type="ChEBI" id="CHEBI:49786"/>
    </cofactor>
</comment>
<dbReference type="GO" id="GO:0005524">
    <property type="term" value="F:ATP binding"/>
    <property type="evidence" value="ECO:0007669"/>
    <property type="project" value="InterPro"/>
</dbReference>
<comment type="cofactor">
    <cofactor evidence="1">
        <name>Mn(2+)</name>
        <dbReference type="ChEBI" id="CHEBI:29035"/>
    </cofactor>
</comment>
<organism evidence="8 9">
    <name type="scientific">Edaphochlamys debaryana</name>
    <dbReference type="NCBI Taxonomy" id="47281"/>
    <lineage>
        <taxon>Eukaryota</taxon>
        <taxon>Viridiplantae</taxon>
        <taxon>Chlorophyta</taxon>
        <taxon>core chlorophytes</taxon>
        <taxon>Chlorophyceae</taxon>
        <taxon>CS clade</taxon>
        <taxon>Chlamydomonadales</taxon>
        <taxon>Chlamydomonadales incertae sedis</taxon>
        <taxon>Edaphochlamys</taxon>
    </lineage>
</organism>
<evidence type="ECO:0000313" key="9">
    <source>
        <dbReference type="Proteomes" id="UP000612055"/>
    </source>
</evidence>
<dbReference type="InterPro" id="IPR004567">
    <property type="entry name" value="Type_II_PanK"/>
</dbReference>
<evidence type="ECO:0000259" key="7">
    <source>
        <dbReference type="Pfam" id="PF01937"/>
    </source>
</evidence>
<sequence length="367" mass="38407">MVALSQLDVGGYRVNTFDYGGGLAKDGLPSYRDWVEVFRKSIPAFRAHALTDPTIADAQQRAEAAERFAASFNAALDRLLTDSAAAPLHCLELCALREDCLHAAGFTDIFAGVKAEENQRALALLPGVLAELDALASAAQQLELAVRGVLAGNIFDLGAEASAALHAAGGGAGAFGATRERLLPRPWAVDTLDALLADVEAGRRWRQAALFVDNAGPDIVLGMLPLARVLLGLGTKVLLLANRGPTINDVTAAELQPLLLQAAQVDARLAGAVEAGAIRVVCSGSDMPVIDLTQLSQEAVDACSACDLIVLEGMGRAIETNLNAVFTCDSLKLGMIKHPEVAASLGGRMYDGVVKYDKGHSTGMQQA</sequence>
<dbReference type="InterPro" id="IPR036075">
    <property type="entry name" value="ARMT-1-like_metal-bd_sf"/>
</dbReference>
<accession>A0A835YMV7</accession>
<name>A0A835YMV7_9CHLO</name>
<dbReference type="SUPFAM" id="SSF111321">
    <property type="entry name" value="AF1104-like"/>
    <property type="match status" value="1"/>
</dbReference>
<keyword evidence="4" id="KW-0479">Metal-binding</keyword>
<evidence type="ECO:0000256" key="3">
    <source>
        <dbReference type="ARBA" id="ARBA00022596"/>
    </source>
</evidence>
<comment type="caution">
    <text evidence="8">The sequence shown here is derived from an EMBL/GenBank/DDBJ whole genome shotgun (WGS) entry which is preliminary data.</text>
</comment>
<evidence type="ECO:0000256" key="1">
    <source>
        <dbReference type="ARBA" id="ARBA00001936"/>
    </source>
</evidence>
<evidence type="ECO:0000256" key="4">
    <source>
        <dbReference type="ARBA" id="ARBA00022723"/>
    </source>
</evidence>
<dbReference type="GO" id="GO:0005634">
    <property type="term" value="C:nucleus"/>
    <property type="evidence" value="ECO:0007669"/>
    <property type="project" value="TreeGrafter"/>
</dbReference>
<evidence type="ECO:0000256" key="6">
    <source>
        <dbReference type="ARBA" id="ARBA00023211"/>
    </source>
</evidence>
<dbReference type="PANTHER" id="PTHR12280:SF35">
    <property type="entry name" value="4'-PHOSPHOPANTETHEINE PHOSPHATASE"/>
    <property type="match status" value="1"/>
</dbReference>
<keyword evidence="3" id="KW-0533">Nickel</keyword>
<dbReference type="InterPro" id="IPR035073">
    <property type="entry name" value="At2g17340_3_helix_bundle"/>
</dbReference>